<accession>R0KJ36</accession>
<dbReference type="RefSeq" id="XP_008024343.1">
    <property type="nucleotide sequence ID" value="XM_008026152.1"/>
</dbReference>
<dbReference type="InterPro" id="IPR005135">
    <property type="entry name" value="Endo/exonuclease/phosphatase"/>
</dbReference>
<reference evidence="2 3" key="2">
    <citation type="journal article" date="2013" name="PLoS Genet.">
        <title>Comparative genome structure, secondary metabolite, and effector coding capacity across Cochliobolus pathogens.</title>
        <authorList>
            <person name="Condon B.J."/>
            <person name="Leng Y."/>
            <person name="Wu D."/>
            <person name="Bushley K.E."/>
            <person name="Ohm R.A."/>
            <person name="Otillar R."/>
            <person name="Martin J."/>
            <person name="Schackwitz W."/>
            <person name="Grimwood J."/>
            <person name="MohdZainudin N."/>
            <person name="Xue C."/>
            <person name="Wang R."/>
            <person name="Manning V.A."/>
            <person name="Dhillon B."/>
            <person name="Tu Z.J."/>
            <person name="Steffenson B.J."/>
            <person name="Salamov A."/>
            <person name="Sun H."/>
            <person name="Lowry S."/>
            <person name="LaButti K."/>
            <person name="Han J."/>
            <person name="Copeland A."/>
            <person name="Lindquist E."/>
            <person name="Barry K."/>
            <person name="Schmutz J."/>
            <person name="Baker S.E."/>
            <person name="Ciuffetti L.M."/>
            <person name="Grigoriev I.V."/>
            <person name="Zhong S."/>
            <person name="Turgeon B.G."/>
        </authorList>
    </citation>
    <scope>NUCLEOTIDE SEQUENCE [LARGE SCALE GENOMIC DNA]</scope>
    <source>
        <strain evidence="3">28A</strain>
    </source>
</reference>
<proteinExistence type="predicted"/>
<dbReference type="AlphaFoldDB" id="R0KJ36"/>
<dbReference type="EMBL" id="KB908550">
    <property type="protein sequence ID" value="EOA88027.1"/>
    <property type="molecule type" value="Genomic_DNA"/>
</dbReference>
<evidence type="ECO:0000259" key="1">
    <source>
        <dbReference type="Pfam" id="PF14529"/>
    </source>
</evidence>
<dbReference type="GO" id="GO:0003824">
    <property type="term" value="F:catalytic activity"/>
    <property type="evidence" value="ECO:0007669"/>
    <property type="project" value="InterPro"/>
</dbReference>
<protein>
    <recommendedName>
        <fullName evidence="1">Endonuclease/exonuclease/phosphatase domain-containing protein</fullName>
    </recommendedName>
</protein>
<dbReference type="OrthoDB" id="3938933at2759"/>
<dbReference type="GeneID" id="19395545"/>
<evidence type="ECO:0000313" key="3">
    <source>
        <dbReference type="Proteomes" id="UP000016935"/>
    </source>
</evidence>
<dbReference type="Pfam" id="PF14529">
    <property type="entry name" value="Exo_endo_phos_2"/>
    <property type="match status" value="1"/>
</dbReference>
<dbReference type="PANTHER" id="PTHR33481:SF1">
    <property type="entry name" value="ENDONUCLEASE_EXONUCLEASE_PHOSPHATASE DOMAIN-CONTAINING PROTEIN-RELATED"/>
    <property type="match status" value="1"/>
</dbReference>
<name>R0KJ36_EXST2</name>
<sequence>NLNQEAEDLVEWVGNQNLSLLNTLGTGTFFGVNMPQESVLDLTFATNNIAAKIQDWQTIPRVGSDYHAILFSIKSLGQLPSYTLNKEVNNQQLEAQLLDLPHTSSYLSKKILLGQDNSLVEKLEKLGEDITTVVQTALKESTLLWTSELDNLKSDQNRAFRWKKEYLIAKYRYLKDIKKAELNHWETFLQKETLKEIFKAMAYTKDNLSIRIPAIKGKETFREKCQAFREDLFPPPPSTLAPLLNTYKGDSRWEWPALTKEELEFACVSVKATSPGLDLIS</sequence>
<reference evidence="2 3" key="1">
    <citation type="journal article" date="2012" name="PLoS Pathog.">
        <title>Diverse lifestyles and strategies of plant pathogenesis encoded in the genomes of eighteen Dothideomycetes fungi.</title>
        <authorList>
            <person name="Ohm R.A."/>
            <person name="Feau N."/>
            <person name="Henrissat B."/>
            <person name="Schoch C.L."/>
            <person name="Horwitz B.A."/>
            <person name="Barry K.W."/>
            <person name="Condon B.J."/>
            <person name="Copeland A.C."/>
            <person name="Dhillon B."/>
            <person name="Glaser F."/>
            <person name="Hesse C.N."/>
            <person name="Kosti I."/>
            <person name="LaButti K."/>
            <person name="Lindquist E.A."/>
            <person name="Lucas S."/>
            <person name="Salamov A.A."/>
            <person name="Bradshaw R.E."/>
            <person name="Ciuffetti L."/>
            <person name="Hamelin R.C."/>
            <person name="Kema G.H.J."/>
            <person name="Lawrence C."/>
            <person name="Scott J.A."/>
            <person name="Spatafora J.W."/>
            <person name="Turgeon B.G."/>
            <person name="de Wit P.J.G.M."/>
            <person name="Zhong S."/>
            <person name="Goodwin S.B."/>
            <person name="Grigoriev I.V."/>
        </authorList>
    </citation>
    <scope>NUCLEOTIDE SEQUENCE [LARGE SCALE GENOMIC DNA]</scope>
    <source>
        <strain evidence="3">28A</strain>
    </source>
</reference>
<organism evidence="2 3">
    <name type="scientific">Exserohilum turcicum (strain 28A)</name>
    <name type="common">Northern leaf blight fungus</name>
    <name type="synonym">Setosphaeria turcica</name>
    <dbReference type="NCBI Taxonomy" id="671987"/>
    <lineage>
        <taxon>Eukaryota</taxon>
        <taxon>Fungi</taxon>
        <taxon>Dikarya</taxon>
        <taxon>Ascomycota</taxon>
        <taxon>Pezizomycotina</taxon>
        <taxon>Dothideomycetes</taxon>
        <taxon>Pleosporomycetidae</taxon>
        <taxon>Pleosporales</taxon>
        <taxon>Pleosporineae</taxon>
        <taxon>Pleosporaceae</taxon>
        <taxon>Exserohilum</taxon>
    </lineage>
</organism>
<dbReference type="Proteomes" id="UP000016935">
    <property type="component" value="Unassembled WGS sequence"/>
</dbReference>
<evidence type="ECO:0000313" key="2">
    <source>
        <dbReference type="EMBL" id="EOA88027.1"/>
    </source>
</evidence>
<dbReference type="eggNOG" id="KOG1075">
    <property type="taxonomic scope" value="Eukaryota"/>
</dbReference>
<feature type="domain" description="Endonuclease/exonuclease/phosphatase" evidence="1">
    <location>
        <begin position="3"/>
        <end position="69"/>
    </location>
</feature>
<dbReference type="PANTHER" id="PTHR33481">
    <property type="entry name" value="REVERSE TRANSCRIPTASE"/>
    <property type="match status" value="1"/>
</dbReference>
<dbReference type="InterPro" id="IPR036691">
    <property type="entry name" value="Endo/exonu/phosph_ase_sf"/>
</dbReference>
<dbReference type="Gene3D" id="3.60.10.10">
    <property type="entry name" value="Endonuclease/exonuclease/phosphatase"/>
    <property type="match status" value="1"/>
</dbReference>
<keyword evidence="3" id="KW-1185">Reference proteome</keyword>
<dbReference type="HOGENOM" id="CLU_992313_0_0_1"/>
<gene>
    <name evidence="2" type="ORF">SETTUDRAFT_112309</name>
</gene>
<feature type="non-terminal residue" evidence="2">
    <location>
        <position position="1"/>
    </location>
</feature>
<dbReference type="SUPFAM" id="SSF56219">
    <property type="entry name" value="DNase I-like"/>
    <property type="match status" value="1"/>
</dbReference>